<accession>I2F4H6</accession>
<dbReference type="KEGG" id="mpg:Theba_1125"/>
<dbReference type="Proteomes" id="UP000002881">
    <property type="component" value="Chromosome"/>
</dbReference>
<dbReference type="EMBL" id="CP003532">
    <property type="protein sequence ID" value="AFK06829.1"/>
    <property type="molecule type" value="Genomic_DNA"/>
</dbReference>
<dbReference type="HOGENOM" id="CLU_2523675_0_0_0"/>
<keyword evidence="2" id="KW-1185">Reference proteome</keyword>
<sequence length="84" mass="9643">MSILTTAQFSDFQSLEKGFPIHGKTLLNSEVCFIRAGIDQFIQRFVFFHISSSLCITLENVRCINLYCSTTHARGGIWIERQQK</sequence>
<gene>
    <name evidence="1" type="ORF">Theba_1125</name>
</gene>
<evidence type="ECO:0000313" key="1">
    <source>
        <dbReference type="EMBL" id="AFK06829.1"/>
    </source>
</evidence>
<protein>
    <submittedName>
        <fullName evidence="1">Uncharacterized protein</fullName>
    </submittedName>
</protein>
<proteinExistence type="predicted"/>
<reference evidence="1 2" key="1">
    <citation type="journal article" date="2012" name="Genome Biol. Evol.">
        <title>Genome Sequence of the Mesophilic Thermotogales Bacterium Mesotoga prima MesG1.Ag.4.2 Reveals the Largest Thermotogales Genome To Date.</title>
        <authorList>
            <person name="Zhaxybayeva O."/>
            <person name="Swithers K.S."/>
            <person name="Foght J."/>
            <person name="Green A.G."/>
            <person name="Bruce D."/>
            <person name="Detter C."/>
            <person name="Han S."/>
            <person name="Teshima H."/>
            <person name="Han J."/>
            <person name="Woyke T."/>
            <person name="Pitluck S."/>
            <person name="Nolan M."/>
            <person name="Ivanova N."/>
            <person name="Pati A."/>
            <person name="Land M.L."/>
            <person name="Dlutek M."/>
            <person name="Doolittle W.F."/>
            <person name="Noll K.M."/>
            <person name="Nesbo C.L."/>
        </authorList>
    </citation>
    <scope>NUCLEOTIDE SEQUENCE [LARGE SCALE GENOMIC DNA]</scope>
    <source>
        <strain evidence="2">mesG1.Ag.4.2</strain>
    </source>
</reference>
<name>I2F4H6_9BACT</name>
<dbReference type="AlphaFoldDB" id="I2F4H6"/>
<evidence type="ECO:0000313" key="2">
    <source>
        <dbReference type="Proteomes" id="UP000002881"/>
    </source>
</evidence>
<organism evidence="1 2">
    <name type="scientific">Mesotoga prima MesG1.Ag.4.2</name>
    <dbReference type="NCBI Taxonomy" id="660470"/>
    <lineage>
        <taxon>Bacteria</taxon>
        <taxon>Thermotogati</taxon>
        <taxon>Thermotogota</taxon>
        <taxon>Thermotogae</taxon>
        <taxon>Kosmotogales</taxon>
        <taxon>Kosmotogaceae</taxon>
        <taxon>Mesotoga</taxon>
    </lineage>
</organism>